<dbReference type="EMBL" id="BDQX01000339">
    <property type="protein sequence ID" value="GBG10673.1"/>
    <property type="molecule type" value="Genomic_DNA"/>
</dbReference>
<keyword evidence="1" id="KW-1133">Transmembrane helix</keyword>
<sequence length="441" mass="50000">MRRDGVARVKRLLKRHAALPLIAIGLAILIILYFQISGARNNGKLELVDLYGDRSALRDVVLSGYVQDSYHRMSFELTEDKIDKETVVFGKPSQPIANYSPGMPLPSGDMAYQIFPGFYAGIGFEIQAWRMQEGYRMNVEGTALVETALQYKGTADGYSFSNHQEKGLAFVGERIFYVPPTTRYYTGKSGIYEVLRFGDRNSMQKPEEDETRVLVELNMEGNRQEAWQGLEILGLEAVGDKLALIALEDGEIVVSGYDSETGDSLGRVRLAEYVYMLGQGTEPPKADDYYEDYEAYVDEDLGVLNLKFYNTGSPENETRHMVASISMKDEVKLINKQELSYKGRDRSPSGASNNWFSFRNGRLYVMKVSSVEPEMYTLFEGLYDQQVMIEVYENGEKLYAGELRTDVNDDVIEDRYLASTHFQQERSEYREIGGLRIGNAK</sequence>
<keyword evidence="3" id="KW-1185">Reference proteome</keyword>
<keyword evidence="1" id="KW-0812">Transmembrane</keyword>
<dbReference type="RefSeq" id="WP_108995126.1">
    <property type="nucleotide sequence ID" value="NZ_BDQX01000339.1"/>
</dbReference>
<gene>
    <name evidence="2" type="ORF">PAT3040_05425</name>
</gene>
<dbReference type="Proteomes" id="UP000245202">
    <property type="component" value="Unassembled WGS sequence"/>
</dbReference>
<accession>A0A2R5F2V2</accession>
<feature type="transmembrane region" description="Helical" evidence="1">
    <location>
        <begin position="12"/>
        <end position="34"/>
    </location>
</feature>
<reference evidence="2 3" key="1">
    <citation type="submission" date="2017-08" db="EMBL/GenBank/DDBJ databases">
        <title>Substantial Increase in Enzyme Production by Combined Drug-Resistance Mutations in Paenibacillus agaridevorans.</title>
        <authorList>
            <person name="Tanaka Y."/>
            <person name="Funane K."/>
            <person name="Hosaka T."/>
            <person name="Shiwa Y."/>
            <person name="Fujita N."/>
            <person name="Miyazaki T."/>
            <person name="Yoshikawa H."/>
            <person name="Murakami K."/>
            <person name="Kasahara K."/>
            <person name="Inaoka T."/>
            <person name="Hiraga Y."/>
            <person name="Ochi K."/>
        </authorList>
    </citation>
    <scope>NUCLEOTIDE SEQUENCE [LARGE SCALE GENOMIC DNA]</scope>
    <source>
        <strain evidence="2 3">T-3040</strain>
    </source>
</reference>
<keyword evidence="1" id="KW-0472">Membrane</keyword>
<evidence type="ECO:0000313" key="3">
    <source>
        <dbReference type="Proteomes" id="UP000245202"/>
    </source>
</evidence>
<evidence type="ECO:0000313" key="2">
    <source>
        <dbReference type="EMBL" id="GBG10673.1"/>
    </source>
</evidence>
<comment type="caution">
    <text evidence="2">The sequence shown here is derived from an EMBL/GenBank/DDBJ whole genome shotgun (WGS) entry which is preliminary data.</text>
</comment>
<organism evidence="2 3">
    <name type="scientific">Paenibacillus agaridevorans</name>
    <dbReference type="NCBI Taxonomy" id="171404"/>
    <lineage>
        <taxon>Bacteria</taxon>
        <taxon>Bacillati</taxon>
        <taxon>Bacillota</taxon>
        <taxon>Bacilli</taxon>
        <taxon>Bacillales</taxon>
        <taxon>Paenibacillaceae</taxon>
        <taxon>Paenibacillus</taxon>
    </lineage>
</organism>
<name>A0A2R5F2V2_9BACL</name>
<protein>
    <submittedName>
        <fullName evidence="2">Uncharacterized protein</fullName>
    </submittedName>
</protein>
<evidence type="ECO:0000256" key="1">
    <source>
        <dbReference type="SAM" id="Phobius"/>
    </source>
</evidence>
<dbReference type="AlphaFoldDB" id="A0A2R5F2V2"/>
<proteinExistence type="predicted"/>